<sequence>MSTRGRTPTPELAIRIAAFGIIAFGVFAILFLRLWFLQILQGDTYLARATETKGREVRVAAPRGSIIDRDGNVLVKNKVAFVVTLQADAIPEEDRARIVQWGADQGTYERRVNAAEERIRDEVLDEGRKKATKRRERLIARRVAQARRDLPARPRDLTIDDATPLLRSRLERVQPILRVSLNKLYQRVVNGTVRVPWAGPSLKVDVSIGVRNYLLEQQARFPGIVVTKEYLRTYPHGALAAQIFGNVNQISEEQLKLRRYKDQQLRQGQKIGQSGLEYEYDRFLRGRDGQEQVEVDSQNRPTGEVGKDDPPQTGLRLRLTLSEGLQRSAQFAIGETIRKDPYDDKATRQRRRAGGAFVAMDPRNGDILAIGSYPSVDLNRLSDPDLTQRQYGRLTSERSGAPLFNRAIAAQYPTGSTFKIVTGSAGLGEGLITPETVGPGGACIELSDREDDKKCNAGRAELPATNLAQSLEISSDVYYYDLGKRLYPRQNQPLQAWARNYGFGRRTGIDLPGEVRGIVPDRAWRERRNQEELDCRKRERKPNCFLVGDVNGQFLLGDEVNFAIGQGDFLATPLQVAESYAGLYDDPSKPFTNRLRFPVPRIARGVETADGVQEQNFPAGRARTVAFDAGWKRAIIEGLQAVTNGTSGTATAVFADWDQTRQRVLGKTGTAQRCVDARGNSTCADQSWFAALVPDGERPIVVAVTVENGKFGTTTAAPIACKILRKWFQGDQADATCAAGEASATQ</sequence>
<name>A0ABU4VGA0_9ACTN</name>
<keyword evidence="8 12" id="KW-1133">Transmembrane helix</keyword>
<comment type="similarity">
    <text evidence="3">Belongs to the transpeptidase family.</text>
</comment>
<evidence type="ECO:0000256" key="11">
    <source>
        <dbReference type="SAM" id="MobiDB-lite"/>
    </source>
</evidence>
<dbReference type="Pfam" id="PF00905">
    <property type="entry name" value="Transpeptidase"/>
    <property type="match status" value="1"/>
</dbReference>
<dbReference type="InterPro" id="IPR036138">
    <property type="entry name" value="PBP_dimer_sf"/>
</dbReference>
<feature type="transmembrane region" description="Helical" evidence="12">
    <location>
        <begin position="12"/>
        <end position="36"/>
    </location>
</feature>
<dbReference type="InterPro" id="IPR050515">
    <property type="entry name" value="Beta-lactam/transpept"/>
</dbReference>
<evidence type="ECO:0000259" key="13">
    <source>
        <dbReference type="Pfam" id="PF00905"/>
    </source>
</evidence>
<organism evidence="15 16">
    <name type="scientific">Patulibacter brassicae</name>
    <dbReference type="NCBI Taxonomy" id="1705717"/>
    <lineage>
        <taxon>Bacteria</taxon>
        <taxon>Bacillati</taxon>
        <taxon>Actinomycetota</taxon>
        <taxon>Thermoleophilia</taxon>
        <taxon>Solirubrobacterales</taxon>
        <taxon>Patulibacteraceae</taxon>
        <taxon>Patulibacter</taxon>
    </lineage>
</organism>
<accession>A0ABU4VGA0</accession>
<proteinExistence type="inferred from homology"/>
<dbReference type="EMBL" id="JAXAVX010000001">
    <property type="protein sequence ID" value="MDX8150847.1"/>
    <property type="molecule type" value="Genomic_DNA"/>
</dbReference>
<dbReference type="PANTHER" id="PTHR30627:SF2">
    <property type="entry name" value="PEPTIDOGLYCAN D,D-TRANSPEPTIDASE MRDA"/>
    <property type="match status" value="1"/>
</dbReference>
<evidence type="ECO:0000313" key="15">
    <source>
        <dbReference type="EMBL" id="MDX8150847.1"/>
    </source>
</evidence>
<dbReference type="PANTHER" id="PTHR30627">
    <property type="entry name" value="PEPTIDOGLYCAN D,D-TRANSPEPTIDASE"/>
    <property type="match status" value="1"/>
</dbReference>
<dbReference type="Proteomes" id="UP001277761">
    <property type="component" value="Unassembled WGS sequence"/>
</dbReference>
<dbReference type="RefSeq" id="WP_319952989.1">
    <property type="nucleotide sequence ID" value="NZ_JAXAVX010000001.1"/>
</dbReference>
<evidence type="ECO:0000256" key="3">
    <source>
        <dbReference type="ARBA" id="ARBA00007171"/>
    </source>
</evidence>
<evidence type="ECO:0000256" key="8">
    <source>
        <dbReference type="ARBA" id="ARBA00022989"/>
    </source>
</evidence>
<dbReference type="SUPFAM" id="SSF56601">
    <property type="entry name" value="beta-lactamase/transpeptidase-like"/>
    <property type="match status" value="1"/>
</dbReference>
<keyword evidence="7" id="KW-0573">Peptidoglycan synthesis</keyword>
<dbReference type="SUPFAM" id="SSF56519">
    <property type="entry name" value="Penicillin binding protein dimerisation domain"/>
    <property type="match status" value="1"/>
</dbReference>
<evidence type="ECO:0000256" key="7">
    <source>
        <dbReference type="ARBA" id="ARBA00022984"/>
    </source>
</evidence>
<dbReference type="InterPro" id="IPR005311">
    <property type="entry name" value="PBP_dimer"/>
</dbReference>
<comment type="subcellular location">
    <subcellularLocation>
        <location evidence="2">Cell membrane</location>
    </subcellularLocation>
    <subcellularLocation>
        <location evidence="1">Membrane</location>
        <topology evidence="1">Single-pass membrane protein</topology>
    </subcellularLocation>
</comment>
<evidence type="ECO:0000259" key="14">
    <source>
        <dbReference type="Pfam" id="PF03717"/>
    </source>
</evidence>
<evidence type="ECO:0000256" key="1">
    <source>
        <dbReference type="ARBA" id="ARBA00004167"/>
    </source>
</evidence>
<evidence type="ECO:0000256" key="5">
    <source>
        <dbReference type="ARBA" id="ARBA00022692"/>
    </source>
</evidence>
<evidence type="ECO:0000313" key="16">
    <source>
        <dbReference type="Proteomes" id="UP001277761"/>
    </source>
</evidence>
<evidence type="ECO:0000256" key="12">
    <source>
        <dbReference type="SAM" id="Phobius"/>
    </source>
</evidence>
<keyword evidence="9 12" id="KW-0472">Membrane</keyword>
<evidence type="ECO:0000256" key="10">
    <source>
        <dbReference type="ARBA" id="ARBA00023316"/>
    </source>
</evidence>
<keyword evidence="6" id="KW-0133">Cell shape</keyword>
<feature type="domain" description="Penicillin-binding protein transpeptidase" evidence="13">
    <location>
        <begin position="355"/>
        <end position="724"/>
    </location>
</feature>
<feature type="region of interest" description="Disordered" evidence="11">
    <location>
        <begin position="289"/>
        <end position="314"/>
    </location>
</feature>
<keyword evidence="10" id="KW-0961">Cell wall biogenesis/degradation</keyword>
<dbReference type="Pfam" id="PF03717">
    <property type="entry name" value="PBP_dimer"/>
    <property type="match status" value="1"/>
</dbReference>
<protein>
    <submittedName>
        <fullName evidence="15">Penicillin-binding transpeptidase domain-containing protein</fullName>
    </submittedName>
</protein>
<keyword evidence="5 12" id="KW-0812">Transmembrane</keyword>
<keyword evidence="4" id="KW-1003">Cell membrane</keyword>
<dbReference type="Gene3D" id="3.90.1310.10">
    <property type="entry name" value="Penicillin-binding protein 2a (Domain 2)"/>
    <property type="match status" value="1"/>
</dbReference>
<dbReference type="InterPro" id="IPR012338">
    <property type="entry name" value="Beta-lactam/transpept-like"/>
</dbReference>
<evidence type="ECO:0000256" key="4">
    <source>
        <dbReference type="ARBA" id="ARBA00022475"/>
    </source>
</evidence>
<evidence type="ECO:0000256" key="2">
    <source>
        <dbReference type="ARBA" id="ARBA00004236"/>
    </source>
</evidence>
<keyword evidence="16" id="KW-1185">Reference proteome</keyword>
<evidence type="ECO:0000256" key="6">
    <source>
        <dbReference type="ARBA" id="ARBA00022960"/>
    </source>
</evidence>
<feature type="domain" description="Penicillin-binding protein dimerisation" evidence="14">
    <location>
        <begin position="59"/>
        <end position="304"/>
    </location>
</feature>
<dbReference type="Gene3D" id="3.40.710.10">
    <property type="entry name" value="DD-peptidase/beta-lactamase superfamily"/>
    <property type="match status" value="1"/>
</dbReference>
<gene>
    <name evidence="15" type="ORF">SK069_04505</name>
</gene>
<reference evidence="15 16" key="1">
    <citation type="submission" date="2023-11" db="EMBL/GenBank/DDBJ databases">
        <authorList>
            <person name="Xu M."/>
            <person name="Jiang T."/>
        </authorList>
    </citation>
    <scope>NUCLEOTIDE SEQUENCE [LARGE SCALE GENOMIC DNA]</scope>
    <source>
        <strain evidence="15 16">SD</strain>
    </source>
</reference>
<evidence type="ECO:0000256" key="9">
    <source>
        <dbReference type="ARBA" id="ARBA00023136"/>
    </source>
</evidence>
<comment type="caution">
    <text evidence="15">The sequence shown here is derived from an EMBL/GenBank/DDBJ whole genome shotgun (WGS) entry which is preliminary data.</text>
</comment>
<dbReference type="InterPro" id="IPR001460">
    <property type="entry name" value="PCN-bd_Tpept"/>
</dbReference>